<feature type="binding site" evidence="8">
    <location>
        <begin position="172"/>
        <end position="174"/>
    </location>
    <ligand>
        <name>beta-D-galactose</name>
        <dbReference type="ChEBI" id="CHEBI:27667"/>
    </ligand>
</feature>
<dbReference type="SUPFAM" id="SSF74650">
    <property type="entry name" value="Galactose mutarotase-like"/>
    <property type="match status" value="1"/>
</dbReference>
<evidence type="ECO:0000256" key="4">
    <source>
        <dbReference type="ARBA" id="ARBA00023277"/>
    </source>
</evidence>
<keyword evidence="4 5" id="KW-0119">Carbohydrate metabolism</keyword>
<dbReference type="PIRSF" id="PIRSF005096">
    <property type="entry name" value="GALM"/>
    <property type="match status" value="1"/>
</dbReference>
<dbReference type="GO" id="GO:0006006">
    <property type="term" value="P:glucose metabolic process"/>
    <property type="evidence" value="ECO:0007669"/>
    <property type="project" value="TreeGrafter"/>
</dbReference>
<dbReference type="GeneID" id="99652275"/>
<dbReference type="InParanoid" id="A0A1I5GRP8"/>
<evidence type="ECO:0000256" key="5">
    <source>
        <dbReference type="PIRNR" id="PIRNR005096"/>
    </source>
</evidence>
<dbReference type="PANTHER" id="PTHR10091:SF0">
    <property type="entry name" value="GALACTOSE MUTAROTASE"/>
    <property type="match status" value="1"/>
</dbReference>
<sequence length="348" mass="38339">MTWNNTAQVNGFDIDVITLENDFCRVVLTNLGARLLELHVPDRNGSLADVVLGRATLDETAADPNYMGSTAGRYANRIRAGRFSLDEKVCEVTRNEGNNHLHGGKRGFDRQIWSTQHMDGNHVRFWRVSPDGEEGFPGTLTTQVTYRLEGRKLEIDIEAITDRTTVANIVNHAYFNLAGHSSGSVLDHIMQLNSTYYVPVDEELLPTGEVRAVEGTPFDFRAPTPIGKNIDKVSHSGAGRAITDAGAGYDHNWVLDGHGLREVASIIDPNSGRRLTLSTNQPGVQIYTGGYLQGVSAKAPAGRYNAFAGFTLETQTFPDSVNHSHFPDPVLRPDERYLNSIRLEFSTA</sequence>
<evidence type="ECO:0000256" key="3">
    <source>
        <dbReference type="ARBA" id="ARBA00023235"/>
    </source>
</evidence>
<dbReference type="Proteomes" id="UP000183413">
    <property type="component" value="Unassembled WGS sequence"/>
</dbReference>
<dbReference type="Pfam" id="PF01263">
    <property type="entry name" value="Aldose_epim"/>
    <property type="match status" value="1"/>
</dbReference>
<dbReference type="Gene3D" id="2.70.98.10">
    <property type="match status" value="1"/>
</dbReference>
<evidence type="ECO:0000256" key="2">
    <source>
        <dbReference type="ARBA" id="ARBA00006206"/>
    </source>
</evidence>
<name>A0A1I5GRP8_9ACTN</name>
<keyword evidence="10" id="KW-1185">Reference proteome</keyword>
<accession>A0A1I5GRP8</accession>
<dbReference type="STRING" id="1993.SAMN04489713_105371"/>
<keyword evidence="3 5" id="KW-0413">Isomerase</keyword>
<evidence type="ECO:0000256" key="1">
    <source>
        <dbReference type="ARBA" id="ARBA00005028"/>
    </source>
</evidence>
<evidence type="ECO:0000256" key="7">
    <source>
        <dbReference type="PIRSR" id="PIRSR005096-2"/>
    </source>
</evidence>
<dbReference type="InterPro" id="IPR008183">
    <property type="entry name" value="Aldose_1/G6P_1-epimerase"/>
</dbReference>
<dbReference type="EMBL" id="FOVH01000005">
    <property type="protein sequence ID" value="SFO38678.1"/>
    <property type="molecule type" value="Genomic_DNA"/>
</dbReference>
<dbReference type="NCBIfam" id="NF008277">
    <property type="entry name" value="PRK11055.1"/>
    <property type="match status" value="1"/>
</dbReference>
<reference evidence="9 10" key="1">
    <citation type="submission" date="2016-10" db="EMBL/GenBank/DDBJ databases">
        <authorList>
            <person name="de Groot N.N."/>
        </authorList>
    </citation>
    <scope>NUCLEOTIDE SEQUENCE [LARGE SCALE GENOMIC DNA]</scope>
    <source>
        <strain evidence="9 10">DSM 43067</strain>
    </source>
</reference>
<evidence type="ECO:0000313" key="10">
    <source>
        <dbReference type="Proteomes" id="UP000183413"/>
    </source>
</evidence>
<feature type="binding site" evidence="8">
    <location>
        <begin position="76"/>
        <end position="77"/>
    </location>
    <ligand>
        <name>beta-D-galactose</name>
        <dbReference type="ChEBI" id="CHEBI:27667"/>
    </ligand>
</feature>
<dbReference type="RefSeq" id="WP_075021581.1">
    <property type="nucleotide sequence ID" value="NZ_CP083237.1"/>
</dbReference>
<comment type="pathway">
    <text evidence="1 5">Carbohydrate metabolism; hexose metabolism.</text>
</comment>
<evidence type="ECO:0000256" key="8">
    <source>
        <dbReference type="PIRSR" id="PIRSR005096-3"/>
    </source>
</evidence>
<comment type="catalytic activity">
    <reaction evidence="5">
        <text>alpha-D-glucose = beta-D-glucose</text>
        <dbReference type="Rhea" id="RHEA:10264"/>
        <dbReference type="ChEBI" id="CHEBI:15903"/>
        <dbReference type="ChEBI" id="CHEBI:17925"/>
        <dbReference type="EC" id="5.1.3.3"/>
    </reaction>
</comment>
<dbReference type="GO" id="GO:0030246">
    <property type="term" value="F:carbohydrate binding"/>
    <property type="evidence" value="ECO:0007669"/>
    <property type="project" value="InterPro"/>
</dbReference>
<comment type="similarity">
    <text evidence="2 5">Belongs to the aldose epimerase family.</text>
</comment>
<protein>
    <recommendedName>
        <fullName evidence="5">Aldose 1-epimerase</fullName>
        <ecNumber evidence="5">5.1.3.3</ecNumber>
    </recommendedName>
</protein>
<dbReference type="InterPro" id="IPR015443">
    <property type="entry name" value="Aldose_1-epimerase"/>
</dbReference>
<dbReference type="GO" id="GO:0004034">
    <property type="term" value="F:aldose 1-epimerase activity"/>
    <property type="evidence" value="ECO:0007669"/>
    <property type="project" value="UniProtKB-EC"/>
</dbReference>
<feature type="active site" description="Proton donor" evidence="6">
    <location>
        <position position="172"/>
    </location>
</feature>
<dbReference type="GO" id="GO:0033499">
    <property type="term" value="P:galactose catabolic process via UDP-galactose, Leloir pathway"/>
    <property type="evidence" value="ECO:0007669"/>
    <property type="project" value="TreeGrafter"/>
</dbReference>
<feature type="active site" description="Proton acceptor" evidence="6">
    <location>
        <position position="313"/>
    </location>
</feature>
<dbReference type="CDD" id="cd09019">
    <property type="entry name" value="galactose_mutarotase_like"/>
    <property type="match status" value="1"/>
</dbReference>
<dbReference type="InterPro" id="IPR014718">
    <property type="entry name" value="GH-type_carb-bd"/>
</dbReference>
<dbReference type="InterPro" id="IPR011013">
    <property type="entry name" value="Gal_mutarotase_sf_dom"/>
</dbReference>
<dbReference type="InterPro" id="IPR047215">
    <property type="entry name" value="Galactose_mutarotase-like"/>
</dbReference>
<gene>
    <name evidence="9" type="ORF">SAMN04489713_105371</name>
</gene>
<organism evidence="9 10">
    <name type="scientific">Actinomadura madurae</name>
    <dbReference type="NCBI Taxonomy" id="1993"/>
    <lineage>
        <taxon>Bacteria</taxon>
        <taxon>Bacillati</taxon>
        <taxon>Actinomycetota</taxon>
        <taxon>Actinomycetes</taxon>
        <taxon>Streptosporangiales</taxon>
        <taxon>Thermomonosporaceae</taxon>
        <taxon>Actinomadura</taxon>
    </lineage>
</organism>
<dbReference type="eggNOG" id="COG2017">
    <property type="taxonomic scope" value="Bacteria"/>
</dbReference>
<dbReference type="EC" id="5.1.3.3" evidence="5"/>
<evidence type="ECO:0000313" key="9">
    <source>
        <dbReference type="EMBL" id="SFO38678.1"/>
    </source>
</evidence>
<feature type="binding site" evidence="7">
    <location>
        <position position="250"/>
    </location>
    <ligand>
        <name>beta-D-galactose</name>
        <dbReference type="ChEBI" id="CHEBI:27667"/>
    </ligand>
</feature>
<dbReference type="PANTHER" id="PTHR10091">
    <property type="entry name" value="ALDOSE-1-EPIMERASE"/>
    <property type="match status" value="1"/>
</dbReference>
<dbReference type="AlphaFoldDB" id="A0A1I5GRP8"/>
<evidence type="ECO:0000256" key="6">
    <source>
        <dbReference type="PIRSR" id="PIRSR005096-1"/>
    </source>
</evidence>
<dbReference type="UniPathway" id="UPA00242"/>
<proteinExistence type="inferred from homology"/>